<dbReference type="InterPro" id="IPR051398">
    <property type="entry name" value="Polysacch_Deacetylase"/>
</dbReference>
<dbReference type="GO" id="GO:0016810">
    <property type="term" value="F:hydrolase activity, acting on carbon-nitrogen (but not peptide) bonds"/>
    <property type="evidence" value="ECO:0007669"/>
    <property type="project" value="InterPro"/>
</dbReference>
<dbReference type="RefSeq" id="WP_229676620.1">
    <property type="nucleotide sequence ID" value="NZ_CP007790.1"/>
</dbReference>
<sequence>MANEPLKGTGARRLRRLADPVTNRLGGSGVVLAYHDILPDSSVPYLYAVRNSVFREQVTTVAGLGYEFVHLSHLAENLVNGQPVSGKVAIVFDDALVGVHRNALPFLRSRRIPWTLLPVTACLGMHPPWWGKADRTMNLSEIQDAVAAGAELCSHTANHVSLPAMDRGRAQDELVRSRELLSEWGGREVVDLCYPFGHQNEWVRELTREAGYRTGWSFTNGRCHPDDDPFTLRRMAMRDDMRGLGWVKWLLRPRWTWPAVQDVEPESWWK</sequence>
<dbReference type="GO" id="GO:0005975">
    <property type="term" value="P:carbohydrate metabolic process"/>
    <property type="evidence" value="ECO:0007669"/>
    <property type="project" value="InterPro"/>
</dbReference>
<dbReference type="Gene3D" id="3.20.20.370">
    <property type="entry name" value="Glycoside hydrolase/deacetylase"/>
    <property type="match status" value="1"/>
</dbReference>
<protein>
    <recommendedName>
        <fullName evidence="3">NodB homology domain-containing protein</fullName>
    </recommendedName>
</protein>
<dbReference type="InterPro" id="IPR011330">
    <property type="entry name" value="Glyco_hydro/deAcase_b/a-brl"/>
</dbReference>
<keyword evidence="5" id="KW-1185">Reference proteome</keyword>
<dbReference type="PANTHER" id="PTHR34216">
    <property type="match status" value="1"/>
</dbReference>
<dbReference type="SUPFAM" id="SSF88713">
    <property type="entry name" value="Glycoside hydrolase/deacetylase"/>
    <property type="match status" value="1"/>
</dbReference>
<reference evidence="4 5" key="1">
    <citation type="submission" date="2014-05" db="EMBL/GenBank/DDBJ databases">
        <title>Complete genome sequence of Corynebacterium marinum DSM 44953.</title>
        <authorList>
            <person name="Schaffert L."/>
            <person name="Albersmeier A."/>
            <person name="Kalinowski J."/>
            <person name="Ruckert C."/>
        </authorList>
    </citation>
    <scope>NUCLEOTIDE SEQUENCE [LARGE SCALE GENOMIC DNA]</scope>
    <source>
        <strain evidence="4 5">DSM 44953</strain>
    </source>
</reference>
<evidence type="ECO:0000313" key="5">
    <source>
        <dbReference type="Proteomes" id="UP000031928"/>
    </source>
</evidence>
<dbReference type="PROSITE" id="PS51677">
    <property type="entry name" value="NODB"/>
    <property type="match status" value="1"/>
</dbReference>
<dbReference type="CDD" id="cd10918">
    <property type="entry name" value="CE4_NodB_like_5s_6s"/>
    <property type="match status" value="1"/>
</dbReference>
<dbReference type="InterPro" id="IPR002509">
    <property type="entry name" value="NODB_dom"/>
</dbReference>
<evidence type="ECO:0000259" key="3">
    <source>
        <dbReference type="PROSITE" id="PS51677"/>
    </source>
</evidence>
<keyword evidence="2" id="KW-0732">Signal</keyword>
<gene>
    <name evidence="4" type="ORF">B840_11620</name>
</gene>
<comment type="subcellular location">
    <subcellularLocation>
        <location evidence="1">Secreted</location>
    </subcellularLocation>
</comment>
<evidence type="ECO:0000256" key="1">
    <source>
        <dbReference type="ARBA" id="ARBA00004613"/>
    </source>
</evidence>
<evidence type="ECO:0000256" key="2">
    <source>
        <dbReference type="ARBA" id="ARBA00022729"/>
    </source>
</evidence>
<accession>A0A0B6TWG5</accession>
<dbReference type="GO" id="GO:0005576">
    <property type="term" value="C:extracellular region"/>
    <property type="evidence" value="ECO:0007669"/>
    <property type="project" value="UniProtKB-SubCell"/>
</dbReference>
<dbReference type="STRING" id="1224162.B840_11620"/>
<feature type="domain" description="NodB homology" evidence="3">
    <location>
        <begin position="86"/>
        <end position="270"/>
    </location>
</feature>
<dbReference type="HOGENOM" id="CLU_030024_5_3_11"/>
<dbReference type="KEGG" id="cmq:B840_11620"/>
<dbReference type="Pfam" id="PF01522">
    <property type="entry name" value="Polysacc_deac_1"/>
    <property type="match status" value="1"/>
</dbReference>
<dbReference type="PANTHER" id="PTHR34216:SF3">
    <property type="entry name" value="POLY-BETA-1,6-N-ACETYL-D-GLUCOSAMINE N-DEACETYLASE"/>
    <property type="match status" value="1"/>
</dbReference>
<name>A0A0B6TWG5_9CORY</name>
<dbReference type="AlphaFoldDB" id="A0A0B6TWG5"/>
<dbReference type="Proteomes" id="UP000031928">
    <property type="component" value="Chromosome"/>
</dbReference>
<organism evidence="4 5">
    <name type="scientific">Corynebacterium marinum DSM 44953</name>
    <dbReference type="NCBI Taxonomy" id="1224162"/>
    <lineage>
        <taxon>Bacteria</taxon>
        <taxon>Bacillati</taxon>
        <taxon>Actinomycetota</taxon>
        <taxon>Actinomycetes</taxon>
        <taxon>Mycobacteriales</taxon>
        <taxon>Corynebacteriaceae</taxon>
        <taxon>Corynebacterium</taxon>
    </lineage>
</organism>
<dbReference type="EMBL" id="CP007790">
    <property type="protein sequence ID" value="AJK69895.1"/>
    <property type="molecule type" value="Genomic_DNA"/>
</dbReference>
<proteinExistence type="predicted"/>
<evidence type="ECO:0000313" key="4">
    <source>
        <dbReference type="EMBL" id="AJK69895.1"/>
    </source>
</evidence>